<proteinExistence type="predicted"/>
<dbReference type="Proteomes" id="UP000800200">
    <property type="component" value="Unassembled WGS sequence"/>
</dbReference>
<gene>
    <name evidence="2" type="ORF">K469DRAFT_735954</name>
</gene>
<evidence type="ECO:0000256" key="1">
    <source>
        <dbReference type="SAM" id="SignalP"/>
    </source>
</evidence>
<evidence type="ECO:0000313" key="3">
    <source>
        <dbReference type="Proteomes" id="UP000800200"/>
    </source>
</evidence>
<name>A0A6A6EMB9_9PEZI</name>
<accession>A0A6A6EMB9</accession>
<dbReference type="Gene3D" id="3.40.630.10">
    <property type="entry name" value="Zn peptidases"/>
    <property type="match status" value="1"/>
</dbReference>
<evidence type="ECO:0000313" key="2">
    <source>
        <dbReference type="EMBL" id="KAF2191076.1"/>
    </source>
</evidence>
<dbReference type="SUPFAM" id="SSF53187">
    <property type="entry name" value="Zn-dependent exopeptidases"/>
    <property type="match status" value="1"/>
</dbReference>
<dbReference type="EMBL" id="ML994617">
    <property type="protein sequence ID" value="KAF2191076.1"/>
    <property type="molecule type" value="Genomic_DNA"/>
</dbReference>
<feature type="chain" id="PRO_5025384885" evidence="1">
    <location>
        <begin position="21"/>
        <end position="414"/>
    </location>
</feature>
<feature type="signal peptide" evidence="1">
    <location>
        <begin position="1"/>
        <end position="20"/>
    </location>
</feature>
<protein>
    <submittedName>
        <fullName evidence="2">Uncharacterized protein</fullName>
    </submittedName>
</protein>
<keyword evidence="1" id="KW-0732">Signal</keyword>
<sequence length="414" mass="45759">MRSRFFFALCVVASFPYASSSPILSRHHAHAHSDPSCELITWPYSKEILSQVSAKNIEATIRKLVSFGTRHTLSNQRDPNHGIGAARDWLTAQYREAAEASEGRMTVEWNSFIKQPGDNEYILFPENITSIVATLKGSEDPDRVISDPPDYTVDSPSASDECIWCRRLPRTCSHFARYKPKSTIEFTAFAGEEQDVLGGRELALRHIRTTGSISTGEYGTKNPYSVRLFCQGVPLTENATTTQTRLSIGGKNDSSPFTEMTAGYNAVRFVLPNEDYTQRHQDARVVSEKQYGDVVQFLDFGYNARVGKVNAAALWNLTNAPSEPRNVGINATASDSNTRFKRDAPPGLPTESYEIVYRATNAPLWTNAISVGNVNLANITLGRDNVIFGIHSVGKGGYKNPAVLPFPFGCSRNC</sequence>
<keyword evidence="3" id="KW-1185">Reference proteome</keyword>
<reference evidence="2" key="1">
    <citation type="journal article" date="2020" name="Stud. Mycol.">
        <title>101 Dothideomycetes genomes: a test case for predicting lifestyles and emergence of pathogens.</title>
        <authorList>
            <person name="Haridas S."/>
            <person name="Albert R."/>
            <person name="Binder M."/>
            <person name="Bloem J."/>
            <person name="Labutti K."/>
            <person name="Salamov A."/>
            <person name="Andreopoulos B."/>
            <person name="Baker S."/>
            <person name="Barry K."/>
            <person name="Bills G."/>
            <person name="Bluhm B."/>
            <person name="Cannon C."/>
            <person name="Castanera R."/>
            <person name="Culley D."/>
            <person name="Daum C."/>
            <person name="Ezra D."/>
            <person name="Gonzalez J."/>
            <person name="Henrissat B."/>
            <person name="Kuo A."/>
            <person name="Liang C."/>
            <person name="Lipzen A."/>
            <person name="Lutzoni F."/>
            <person name="Magnuson J."/>
            <person name="Mondo S."/>
            <person name="Nolan M."/>
            <person name="Ohm R."/>
            <person name="Pangilinan J."/>
            <person name="Park H.-J."/>
            <person name="Ramirez L."/>
            <person name="Alfaro M."/>
            <person name="Sun H."/>
            <person name="Tritt A."/>
            <person name="Yoshinaga Y."/>
            <person name="Zwiers L.-H."/>
            <person name="Turgeon B."/>
            <person name="Goodwin S."/>
            <person name="Spatafora J."/>
            <person name="Crous P."/>
            <person name="Grigoriev I."/>
        </authorList>
    </citation>
    <scope>NUCLEOTIDE SEQUENCE</scope>
    <source>
        <strain evidence="2">CBS 207.26</strain>
    </source>
</reference>
<dbReference type="AlphaFoldDB" id="A0A6A6EMB9"/>
<dbReference type="OrthoDB" id="10013407at2759"/>
<organism evidence="2 3">
    <name type="scientific">Zopfia rhizophila CBS 207.26</name>
    <dbReference type="NCBI Taxonomy" id="1314779"/>
    <lineage>
        <taxon>Eukaryota</taxon>
        <taxon>Fungi</taxon>
        <taxon>Dikarya</taxon>
        <taxon>Ascomycota</taxon>
        <taxon>Pezizomycotina</taxon>
        <taxon>Dothideomycetes</taxon>
        <taxon>Dothideomycetes incertae sedis</taxon>
        <taxon>Zopfiaceae</taxon>
        <taxon>Zopfia</taxon>
    </lineage>
</organism>